<protein>
    <submittedName>
        <fullName evidence="4">Wound-induced protein WIN2</fullName>
    </submittedName>
</protein>
<dbReference type="OrthoDB" id="1704475at2759"/>
<feature type="domain" description="Barwin" evidence="3">
    <location>
        <begin position="54"/>
        <end position="117"/>
    </location>
</feature>
<feature type="signal peptide" evidence="2">
    <location>
        <begin position="1"/>
        <end position="19"/>
    </location>
</feature>
<organism evidence="4 5">
    <name type="scientific">Morella rubra</name>
    <name type="common">Chinese bayberry</name>
    <dbReference type="NCBI Taxonomy" id="262757"/>
    <lineage>
        <taxon>Eukaryota</taxon>
        <taxon>Viridiplantae</taxon>
        <taxon>Streptophyta</taxon>
        <taxon>Embryophyta</taxon>
        <taxon>Tracheophyta</taxon>
        <taxon>Spermatophyta</taxon>
        <taxon>Magnoliopsida</taxon>
        <taxon>eudicotyledons</taxon>
        <taxon>Gunneridae</taxon>
        <taxon>Pentapetalae</taxon>
        <taxon>rosids</taxon>
        <taxon>fabids</taxon>
        <taxon>Fagales</taxon>
        <taxon>Myricaceae</taxon>
        <taxon>Morella</taxon>
    </lineage>
</organism>
<accession>A0A6A1WHC8</accession>
<feature type="chain" id="PRO_5025443991" evidence="2">
    <location>
        <begin position="20"/>
        <end position="117"/>
    </location>
</feature>
<reference evidence="4 5" key="1">
    <citation type="journal article" date="2019" name="Plant Biotechnol. J.">
        <title>The red bayberry genome and genetic basis of sex determination.</title>
        <authorList>
            <person name="Jia H.M."/>
            <person name="Jia H.J."/>
            <person name="Cai Q.L."/>
            <person name="Wang Y."/>
            <person name="Zhao H.B."/>
            <person name="Yang W.F."/>
            <person name="Wang G.Y."/>
            <person name="Li Y.H."/>
            <person name="Zhan D.L."/>
            <person name="Shen Y.T."/>
            <person name="Niu Q.F."/>
            <person name="Chang L."/>
            <person name="Qiu J."/>
            <person name="Zhao L."/>
            <person name="Xie H.B."/>
            <person name="Fu W.Y."/>
            <person name="Jin J."/>
            <person name="Li X.W."/>
            <person name="Jiao Y."/>
            <person name="Zhou C.C."/>
            <person name="Tu T."/>
            <person name="Chai C.Y."/>
            <person name="Gao J.L."/>
            <person name="Fan L.J."/>
            <person name="van de Weg E."/>
            <person name="Wang J.Y."/>
            <person name="Gao Z.S."/>
        </authorList>
    </citation>
    <scope>NUCLEOTIDE SEQUENCE [LARGE SCALE GENOMIC DNA]</scope>
    <source>
        <tissue evidence="4">Leaves</tissue>
    </source>
</reference>
<keyword evidence="5" id="KW-1185">Reference proteome</keyword>
<dbReference type="Proteomes" id="UP000516437">
    <property type="component" value="Chromosome 2"/>
</dbReference>
<dbReference type="GO" id="GO:0042742">
    <property type="term" value="P:defense response to bacterium"/>
    <property type="evidence" value="ECO:0007669"/>
    <property type="project" value="InterPro"/>
</dbReference>
<dbReference type="PROSITE" id="PS51174">
    <property type="entry name" value="BARWIN_3"/>
    <property type="match status" value="1"/>
</dbReference>
<dbReference type="PANTHER" id="PTHR46351">
    <property type="entry name" value="WOUND-INDUCED PROTEIN WIN2"/>
    <property type="match status" value="1"/>
</dbReference>
<evidence type="ECO:0000313" key="5">
    <source>
        <dbReference type="Proteomes" id="UP000516437"/>
    </source>
</evidence>
<comment type="caution">
    <text evidence="4">The sequence shown here is derived from an EMBL/GenBank/DDBJ whole genome shotgun (WGS) entry which is preliminary data.</text>
</comment>
<dbReference type="Gene3D" id="2.40.40.10">
    <property type="entry name" value="RlpA-like domain"/>
    <property type="match status" value="1"/>
</dbReference>
<dbReference type="InterPro" id="IPR001153">
    <property type="entry name" value="Barwin_dom"/>
</dbReference>
<keyword evidence="1" id="KW-1015">Disulfide bond</keyword>
<evidence type="ECO:0000256" key="1">
    <source>
        <dbReference type="ARBA" id="ARBA00023157"/>
    </source>
</evidence>
<dbReference type="EMBL" id="RXIC02000020">
    <property type="protein sequence ID" value="KAB1224253.1"/>
    <property type="molecule type" value="Genomic_DNA"/>
</dbReference>
<sequence>MEGLKVCLVLSFYLLVASASPANAAGKLVGEHVSTTFAVASGRPGRGGGSGTGESATNVRATYHFYNPERNGWNLNAARAYCSTWDAKKPLAWRSKYGWTAFCGPVGLAGKPLVASA</sequence>
<evidence type="ECO:0000259" key="3">
    <source>
        <dbReference type="PROSITE" id="PS51174"/>
    </source>
</evidence>
<gene>
    <name evidence="4" type="ORF">CJ030_MR2G019254</name>
</gene>
<dbReference type="InterPro" id="IPR036908">
    <property type="entry name" value="RlpA-like_sf"/>
</dbReference>
<dbReference type="InterPro" id="IPR044301">
    <property type="entry name" value="PR4"/>
</dbReference>
<dbReference type="PANTHER" id="PTHR46351:SF3">
    <property type="entry name" value="WOUND-INDUCED PROTEIN WIN2"/>
    <property type="match status" value="1"/>
</dbReference>
<dbReference type="GO" id="GO:0004540">
    <property type="term" value="F:RNA nuclease activity"/>
    <property type="evidence" value="ECO:0007669"/>
    <property type="project" value="InterPro"/>
</dbReference>
<dbReference type="AlphaFoldDB" id="A0A6A1WHC8"/>
<evidence type="ECO:0000256" key="2">
    <source>
        <dbReference type="SAM" id="SignalP"/>
    </source>
</evidence>
<evidence type="ECO:0000313" key="4">
    <source>
        <dbReference type="EMBL" id="KAB1224253.1"/>
    </source>
</evidence>
<dbReference type="Pfam" id="PF00967">
    <property type="entry name" value="Barwin"/>
    <property type="match status" value="1"/>
</dbReference>
<dbReference type="GO" id="GO:0050832">
    <property type="term" value="P:defense response to fungus"/>
    <property type="evidence" value="ECO:0007669"/>
    <property type="project" value="InterPro"/>
</dbReference>
<dbReference type="SUPFAM" id="SSF50685">
    <property type="entry name" value="Barwin-like endoglucanases"/>
    <property type="match status" value="1"/>
</dbReference>
<keyword evidence="2" id="KW-0732">Signal</keyword>
<name>A0A6A1WHC8_9ROSI</name>
<proteinExistence type="predicted"/>